<evidence type="ECO:0000313" key="2">
    <source>
        <dbReference type="EMBL" id="KAA5611197.1"/>
    </source>
</evidence>
<protein>
    <recommendedName>
        <fullName evidence="4">Pyrrolo-quinoline quinone</fullName>
    </recommendedName>
</protein>
<proteinExistence type="predicted"/>
<dbReference type="Proteomes" id="UP000325255">
    <property type="component" value="Unassembled WGS sequence"/>
</dbReference>
<comment type="caution">
    <text evidence="2">The sequence shown here is derived from an EMBL/GenBank/DDBJ whole genome shotgun (WGS) entry which is preliminary data.</text>
</comment>
<dbReference type="AlphaFoldDB" id="A0A5M6ITN6"/>
<dbReference type="SUPFAM" id="SSF50998">
    <property type="entry name" value="Quinoprotein alcohol dehydrogenase-like"/>
    <property type="match status" value="1"/>
</dbReference>
<feature type="compositionally biased region" description="Polar residues" evidence="1">
    <location>
        <begin position="1"/>
        <end position="16"/>
    </location>
</feature>
<dbReference type="InterPro" id="IPR011047">
    <property type="entry name" value="Quinoprotein_ADH-like_sf"/>
</dbReference>
<evidence type="ECO:0000313" key="3">
    <source>
        <dbReference type="Proteomes" id="UP000325255"/>
    </source>
</evidence>
<reference evidence="2 3" key="1">
    <citation type="submission" date="2019-09" db="EMBL/GenBank/DDBJ databases">
        <title>Genome sequence of Rhodovastum atsumiense, a diverse member of the Acetobacteraceae family of non-sulfur purple photosynthetic bacteria.</title>
        <authorList>
            <person name="Meyer T."/>
            <person name="Kyndt J."/>
        </authorList>
    </citation>
    <scope>NUCLEOTIDE SEQUENCE [LARGE SCALE GENOMIC DNA]</scope>
    <source>
        <strain evidence="2 3">DSM 21279</strain>
    </source>
</reference>
<keyword evidence="3" id="KW-1185">Reference proteome</keyword>
<evidence type="ECO:0000256" key="1">
    <source>
        <dbReference type="SAM" id="MobiDB-lite"/>
    </source>
</evidence>
<sequence>MPVSILTQHQDNNRSGANLGETLLTPDVVAGPGFGRKGSYPIPDAIPGSGGAQVYAQPLYVPGVRINGRTFNVLYVATMHNHVYAFDADGGTTAPLWSSGQLAPPVRLPDARIGGGSAYHDIANEIGIISTPVISPGHNAIYVVTFSKSGSTYSHDLHALDLTTGRELFGGPRRIDAPPGGSDFRSEWENQRAALTLANDTIYVPFASYNDQGDYHGWVLGFSASTLQPLPRGFEVTPDGSQGGIWQAGQGLAVDNQGNLYAMTGNGSFRAGGGDLSDCVVKLGPDLLVRDWFSPFNTADLGARDLDLGSGGVLLLPGTNLLVGGGKEGKLYVLDRDHLGRFNPAGDTQIVQSFQATMPRSDHPELRTAPMSSGYHHIHGSPVYWDGPAEPAIYLWGEADYLRRFDFHAGTGRFDPTPADSSQNGPGLYGQPHNTPPASMPGAMLTLSANGDRAGTGIVWASHPYAGDANHAVVRGILRAYDASNLGRELWNSARDPGDVFAFAKFVPPTVASGNVYLATFSGEINVYSTSGHSV</sequence>
<evidence type="ECO:0008006" key="4">
    <source>
        <dbReference type="Google" id="ProtNLM"/>
    </source>
</evidence>
<dbReference type="Gene3D" id="2.130.10.10">
    <property type="entry name" value="YVTN repeat-like/Quinoprotein amine dehydrogenase"/>
    <property type="match status" value="1"/>
</dbReference>
<dbReference type="RefSeq" id="WP_150041760.1">
    <property type="nucleotide sequence ID" value="NZ_OW485601.1"/>
</dbReference>
<dbReference type="EMBL" id="VWPK01000023">
    <property type="protein sequence ID" value="KAA5611197.1"/>
    <property type="molecule type" value="Genomic_DNA"/>
</dbReference>
<name>A0A5M6ITN6_9PROT</name>
<accession>A0A5M6ITN6</accession>
<gene>
    <name evidence="2" type="ORF">F1189_15625</name>
</gene>
<feature type="region of interest" description="Disordered" evidence="1">
    <location>
        <begin position="1"/>
        <end position="20"/>
    </location>
</feature>
<dbReference type="OrthoDB" id="7484843at2"/>
<dbReference type="InterPro" id="IPR015943">
    <property type="entry name" value="WD40/YVTN_repeat-like_dom_sf"/>
</dbReference>
<feature type="region of interest" description="Disordered" evidence="1">
    <location>
        <begin position="413"/>
        <end position="443"/>
    </location>
</feature>
<organism evidence="2 3">
    <name type="scientific">Rhodovastum atsumiense</name>
    <dbReference type="NCBI Taxonomy" id="504468"/>
    <lineage>
        <taxon>Bacteria</taxon>
        <taxon>Pseudomonadati</taxon>
        <taxon>Pseudomonadota</taxon>
        <taxon>Alphaproteobacteria</taxon>
        <taxon>Acetobacterales</taxon>
        <taxon>Acetobacteraceae</taxon>
        <taxon>Rhodovastum</taxon>
    </lineage>
</organism>